<dbReference type="OrthoDB" id="415411at2759"/>
<dbReference type="InterPro" id="IPR017850">
    <property type="entry name" value="Alkaline_phosphatase_core_sf"/>
</dbReference>
<dbReference type="AlphaFoldDB" id="V3ZZH7"/>
<organism evidence="2 3">
    <name type="scientific">Lottia gigantea</name>
    <name type="common">Giant owl limpet</name>
    <dbReference type="NCBI Taxonomy" id="225164"/>
    <lineage>
        <taxon>Eukaryota</taxon>
        <taxon>Metazoa</taxon>
        <taxon>Spiralia</taxon>
        <taxon>Lophotrochozoa</taxon>
        <taxon>Mollusca</taxon>
        <taxon>Gastropoda</taxon>
        <taxon>Patellogastropoda</taxon>
        <taxon>Lottioidea</taxon>
        <taxon>Lottiidae</taxon>
        <taxon>Lottia</taxon>
    </lineage>
</organism>
<dbReference type="Proteomes" id="UP000030746">
    <property type="component" value="Unassembled WGS sequence"/>
</dbReference>
<dbReference type="GO" id="GO:0016787">
    <property type="term" value="F:hydrolase activity"/>
    <property type="evidence" value="ECO:0007669"/>
    <property type="project" value="UniProtKB-ARBA"/>
</dbReference>
<feature type="signal peptide" evidence="1">
    <location>
        <begin position="1"/>
        <end position="18"/>
    </location>
</feature>
<dbReference type="GeneID" id="20246506"/>
<feature type="chain" id="PRO_5004716223" description="AP3A hydrolase" evidence="1">
    <location>
        <begin position="19"/>
        <end position="429"/>
    </location>
</feature>
<dbReference type="CTD" id="20246506"/>
<sequence length="429" mass="48593">MSSFLFLLLCTGIGAIWSANIPPLSKKVLMISMDGFRWDYLDMVPETPHIKQMAGNGVQLKYVNNTFITKTFPTHYAIATGLWEETHGIVGNSMYDPLFNETFRMGNTETKWWNEGEPIWITAKKQNLKTGTYFWPGSEVKIQGMYPDIWKRYNGSVPFRDRVDTVVDWFQNGHVDLATLYFNEPDHTGHLFGPFSDEIKAKVREMDSLLGYLINKLNEAGVLSSLNIILTSDHGMTEVNKTTRIIYLDAYVNPDDIYLIPESGPVANILPKPGRENIVYNDLRGKHSKMTVYRKEDIPEHFHYKNNRRVMPIVAIAADGWMIEYNSSSMGKWDPRGNHGYDNRLLDMRPIFVAQGPNFKDNYKTNSINSVDIYPMLCALLGIQPAPHNGTLDNSAEFLDIPGLVSGGSQKGEITLMALVMAIIRHLSG</sequence>
<dbReference type="PANTHER" id="PTHR10151">
    <property type="entry name" value="ECTONUCLEOTIDE PYROPHOSPHATASE/PHOSPHODIESTERASE"/>
    <property type="match status" value="1"/>
</dbReference>
<dbReference type="CDD" id="cd16018">
    <property type="entry name" value="Enpp"/>
    <property type="match status" value="1"/>
</dbReference>
<dbReference type="RefSeq" id="XP_009052435.1">
    <property type="nucleotide sequence ID" value="XM_009054187.1"/>
</dbReference>
<accession>V3ZZH7</accession>
<dbReference type="PANTHER" id="PTHR10151:SF120">
    <property type="entry name" value="BIS(5'-ADENOSYL)-TRIPHOSPHATASE"/>
    <property type="match status" value="1"/>
</dbReference>
<dbReference type="OMA" id="RIMPIVM"/>
<evidence type="ECO:0000313" key="2">
    <source>
        <dbReference type="EMBL" id="ESO96943.1"/>
    </source>
</evidence>
<proteinExistence type="predicted"/>
<dbReference type="KEGG" id="lgi:LOTGIDRAFT_214482"/>
<dbReference type="Gene3D" id="3.30.1360.180">
    <property type="match status" value="1"/>
</dbReference>
<dbReference type="HOGENOM" id="CLU_017594_1_1_1"/>
<dbReference type="SUPFAM" id="SSF53649">
    <property type="entry name" value="Alkaline phosphatase-like"/>
    <property type="match status" value="1"/>
</dbReference>
<evidence type="ECO:0000256" key="1">
    <source>
        <dbReference type="SAM" id="SignalP"/>
    </source>
</evidence>
<keyword evidence="3" id="KW-1185">Reference proteome</keyword>
<keyword evidence="1" id="KW-0732">Signal</keyword>
<dbReference type="InterPro" id="IPR002591">
    <property type="entry name" value="Phosphodiest/P_Trfase"/>
</dbReference>
<dbReference type="Pfam" id="PF01663">
    <property type="entry name" value="Phosphodiest"/>
    <property type="match status" value="1"/>
</dbReference>
<gene>
    <name evidence="2" type="ORF">LOTGIDRAFT_214482</name>
</gene>
<dbReference type="Gene3D" id="3.40.720.10">
    <property type="entry name" value="Alkaline Phosphatase, subunit A"/>
    <property type="match status" value="1"/>
</dbReference>
<dbReference type="EMBL" id="KB201362">
    <property type="protein sequence ID" value="ESO96943.1"/>
    <property type="molecule type" value="Genomic_DNA"/>
</dbReference>
<evidence type="ECO:0000313" key="3">
    <source>
        <dbReference type="Proteomes" id="UP000030746"/>
    </source>
</evidence>
<evidence type="ECO:0008006" key="4">
    <source>
        <dbReference type="Google" id="ProtNLM"/>
    </source>
</evidence>
<reference evidence="2 3" key="1">
    <citation type="journal article" date="2013" name="Nature">
        <title>Insights into bilaterian evolution from three spiralian genomes.</title>
        <authorList>
            <person name="Simakov O."/>
            <person name="Marletaz F."/>
            <person name="Cho S.J."/>
            <person name="Edsinger-Gonzales E."/>
            <person name="Havlak P."/>
            <person name="Hellsten U."/>
            <person name="Kuo D.H."/>
            <person name="Larsson T."/>
            <person name="Lv J."/>
            <person name="Arendt D."/>
            <person name="Savage R."/>
            <person name="Osoegawa K."/>
            <person name="de Jong P."/>
            <person name="Grimwood J."/>
            <person name="Chapman J.A."/>
            <person name="Shapiro H."/>
            <person name="Aerts A."/>
            <person name="Otillar R.P."/>
            <person name="Terry A.Y."/>
            <person name="Boore J.L."/>
            <person name="Grigoriev I.V."/>
            <person name="Lindberg D.R."/>
            <person name="Seaver E.C."/>
            <person name="Weisblat D.A."/>
            <person name="Putnam N.H."/>
            <person name="Rokhsar D.S."/>
        </authorList>
    </citation>
    <scope>NUCLEOTIDE SEQUENCE [LARGE SCALE GENOMIC DNA]</scope>
</reference>
<protein>
    <recommendedName>
        <fullName evidence="4">AP3A hydrolase</fullName>
    </recommendedName>
</protein>
<name>V3ZZH7_LOTGI</name>